<feature type="domain" description="ABC transmembrane type-1" evidence="8">
    <location>
        <begin position="89"/>
        <end position="276"/>
    </location>
</feature>
<comment type="similarity">
    <text evidence="7">Belongs to the binding-protein-dependent transport system permease family.</text>
</comment>
<keyword evidence="10" id="KW-1185">Reference proteome</keyword>
<dbReference type="RefSeq" id="WP_117969396.1">
    <property type="nucleotide sequence ID" value="NZ_CATWJF010000004.1"/>
</dbReference>
<protein>
    <submittedName>
        <fullName evidence="9">Carbohydrate ABC transporter permease</fullName>
    </submittedName>
</protein>
<keyword evidence="3" id="KW-1003">Cell membrane</keyword>
<keyword evidence="6 7" id="KW-0472">Membrane</keyword>
<evidence type="ECO:0000256" key="5">
    <source>
        <dbReference type="ARBA" id="ARBA00022989"/>
    </source>
</evidence>
<dbReference type="PROSITE" id="PS50928">
    <property type="entry name" value="ABC_TM1"/>
    <property type="match status" value="1"/>
</dbReference>
<feature type="transmembrane region" description="Helical" evidence="7">
    <location>
        <begin position="260"/>
        <end position="281"/>
    </location>
</feature>
<dbReference type="GO" id="GO:0055085">
    <property type="term" value="P:transmembrane transport"/>
    <property type="evidence" value="ECO:0007669"/>
    <property type="project" value="InterPro"/>
</dbReference>
<dbReference type="PANTHER" id="PTHR43744">
    <property type="entry name" value="ABC TRANSPORTER PERMEASE PROTEIN MG189-RELATED-RELATED"/>
    <property type="match status" value="1"/>
</dbReference>
<evidence type="ECO:0000256" key="4">
    <source>
        <dbReference type="ARBA" id="ARBA00022692"/>
    </source>
</evidence>
<evidence type="ECO:0000256" key="7">
    <source>
        <dbReference type="RuleBase" id="RU363032"/>
    </source>
</evidence>
<dbReference type="GO" id="GO:0005886">
    <property type="term" value="C:plasma membrane"/>
    <property type="evidence" value="ECO:0007669"/>
    <property type="project" value="UniProtKB-SubCell"/>
</dbReference>
<dbReference type="AlphaFoldDB" id="A0A413RDN3"/>
<evidence type="ECO:0000256" key="3">
    <source>
        <dbReference type="ARBA" id="ARBA00022475"/>
    </source>
</evidence>
<dbReference type="Gene3D" id="1.10.3720.10">
    <property type="entry name" value="MetI-like"/>
    <property type="match status" value="1"/>
</dbReference>
<keyword evidence="2 7" id="KW-0813">Transport</keyword>
<dbReference type="InterPro" id="IPR000515">
    <property type="entry name" value="MetI-like"/>
</dbReference>
<dbReference type="CDD" id="cd06261">
    <property type="entry name" value="TM_PBP2"/>
    <property type="match status" value="1"/>
</dbReference>
<comment type="caution">
    <text evidence="9">The sequence shown here is derived from an EMBL/GenBank/DDBJ whole genome shotgun (WGS) entry which is preliminary data.</text>
</comment>
<dbReference type="EMBL" id="QSFD01000001">
    <property type="protein sequence ID" value="RHA20937.1"/>
    <property type="molecule type" value="Genomic_DNA"/>
</dbReference>
<evidence type="ECO:0000256" key="2">
    <source>
        <dbReference type="ARBA" id="ARBA00022448"/>
    </source>
</evidence>
<gene>
    <name evidence="9" type="ORF">DW944_01230</name>
</gene>
<feature type="transmembrane region" description="Helical" evidence="7">
    <location>
        <begin position="157"/>
        <end position="174"/>
    </location>
</feature>
<evidence type="ECO:0000313" key="10">
    <source>
        <dbReference type="Proteomes" id="UP000284779"/>
    </source>
</evidence>
<keyword evidence="4 7" id="KW-0812">Transmembrane</keyword>
<evidence type="ECO:0000256" key="6">
    <source>
        <dbReference type="ARBA" id="ARBA00023136"/>
    </source>
</evidence>
<dbReference type="SUPFAM" id="SSF161098">
    <property type="entry name" value="MetI-like"/>
    <property type="match status" value="1"/>
</dbReference>
<dbReference type="PANTHER" id="PTHR43744:SF1">
    <property type="entry name" value="BINDING-PROTEIN-DEPENDENT TRANSPORT SYSTEMS INNER MEMBRANE COMPONENT"/>
    <property type="match status" value="1"/>
</dbReference>
<accession>A0A413RDN3</accession>
<organism evidence="9 10">
    <name type="scientific">Eubacterium ventriosum</name>
    <dbReference type="NCBI Taxonomy" id="39496"/>
    <lineage>
        <taxon>Bacteria</taxon>
        <taxon>Bacillati</taxon>
        <taxon>Bacillota</taxon>
        <taxon>Clostridia</taxon>
        <taxon>Eubacteriales</taxon>
        <taxon>Eubacteriaceae</taxon>
        <taxon>Eubacterium</taxon>
    </lineage>
</organism>
<feature type="transmembrane region" description="Helical" evidence="7">
    <location>
        <begin position="21"/>
        <end position="44"/>
    </location>
</feature>
<proteinExistence type="inferred from homology"/>
<dbReference type="Pfam" id="PF00528">
    <property type="entry name" value="BPD_transp_1"/>
    <property type="match status" value="1"/>
</dbReference>
<evidence type="ECO:0000313" key="9">
    <source>
        <dbReference type="EMBL" id="RHA20937.1"/>
    </source>
</evidence>
<feature type="transmembrane region" description="Helical" evidence="7">
    <location>
        <begin position="124"/>
        <end position="151"/>
    </location>
</feature>
<dbReference type="Proteomes" id="UP000284779">
    <property type="component" value="Unassembled WGS sequence"/>
</dbReference>
<keyword evidence="5 7" id="KW-1133">Transmembrane helix</keyword>
<comment type="subcellular location">
    <subcellularLocation>
        <location evidence="1 7">Cell membrane</location>
        <topology evidence="1 7">Multi-pass membrane protein</topology>
    </subcellularLocation>
</comment>
<evidence type="ECO:0000259" key="8">
    <source>
        <dbReference type="PROSITE" id="PS50928"/>
    </source>
</evidence>
<reference evidence="9 10" key="1">
    <citation type="submission" date="2018-08" db="EMBL/GenBank/DDBJ databases">
        <title>A genome reference for cultivated species of the human gut microbiota.</title>
        <authorList>
            <person name="Zou Y."/>
            <person name="Xue W."/>
            <person name="Luo G."/>
        </authorList>
    </citation>
    <scope>NUCLEOTIDE SEQUENCE [LARGE SCALE GENOMIC DNA]</scope>
    <source>
        <strain evidence="9 10">AM44-11BH</strain>
    </source>
</reference>
<sequence length="291" mass="32611">MKKPSKWKIKRKKQLNRSKAGNTLLFVIMAICGVFMALPLIMIINNALKPLDELFRYPPLIWVRTPSLDNFKDLYVLMSNSWVPFSRYILNTVLITGFGTLGHVICASLAAYPLAKHDFPGKKVLFQMVVLSLMFSYSVTAIPNYMIISWLGINNTYLAVILPAFAYGLGLYLMKQFMEQIPDSLLESARLDGAGEFRIFFSIVMPNVKPAWLTLAIFQFQTLWANTGSGFLRSEQLKPLQYALYQIAAGGPARQGASAVVQLIIAAIPITFFIICQSNIIETMTTSGMKD</sequence>
<dbReference type="InterPro" id="IPR035906">
    <property type="entry name" value="MetI-like_sf"/>
</dbReference>
<evidence type="ECO:0000256" key="1">
    <source>
        <dbReference type="ARBA" id="ARBA00004651"/>
    </source>
</evidence>
<name>A0A413RDN3_9FIRM</name>
<feature type="transmembrane region" description="Helical" evidence="7">
    <location>
        <begin position="88"/>
        <end position="112"/>
    </location>
</feature>